<gene>
    <name evidence="2" type="ORF">IA57_03850</name>
</gene>
<dbReference type="OrthoDB" id="1428473at2"/>
<protein>
    <recommendedName>
        <fullName evidence="4">Nicotinate-nucleotide adenylyltransferase</fullName>
    </recommendedName>
</protein>
<proteinExistence type="predicted"/>
<evidence type="ECO:0000313" key="2">
    <source>
        <dbReference type="EMBL" id="KFB02004.1"/>
    </source>
</evidence>
<feature type="signal peptide" evidence="1">
    <location>
        <begin position="1"/>
        <end position="19"/>
    </location>
</feature>
<reference evidence="3" key="2">
    <citation type="submission" date="2014-07" db="EMBL/GenBank/DDBJ databases">
        <title>Genome sequence of Mangrovimonas yunxiaonensis.</title>
        <authorList>
            <person name="Li Y."/>
            <person name="Zheng T."/>
        </authorList>
    </citation>
    <scope>NUCLEOTIDE SEQUENCE [LARGE SCALE GENOMIC DNA]</scope>
    <source>
        <strain evidence="3">LY01</strain>
    </source>
</reference>
<evidence type="ECO:0008006" key="4">
    <source>
        <dbReference type="Google" id="ProtNLM"/>
    </source>
</evidence>
<dbReference type="Gene3D" id="3.10.450.360">
    <property type="match status" value="1"/>
</dbReference>
<dbReference type="STRING" id="1197477.IA57_03850"/>
<sequence length="174" mass="19674">MKTCIIGLLLLGLTNLTQGQNNLAYTNTHIDHAPQHYTSNVSSLKNKAFVTAFNKKALPIVVQKMRDIAARFNIEHLDSYTQKEKAVYDVVFNEGSHKIEAVYNHKGELMASKEHYKSISLPYSISAKISQENPGWAFSDTSCMITYKKSEPNQVVYKVTLKKDQEKKTVTLSM</sequence>
<organism evidence="2 3">
    <name type="scientific">Mangrovimonas yunxiaonensis</name>
    <dbReference type="NCBI Taxonomy" id="1197477"/>
    <lineage>
        <taxon>Bacteria</taxon>
        <taxon>Pseudomonadati</taxon>
        <taxon>Bacteroidota</taxon>
        <taxon>Flavobacteriia</taxon>
        <taxon>Flavobacteriales</taxon>
        <taxon>Flavobacteriaceae</taxon>
        <taxon>Mangrovimonas</taxon>
    </lineage>
</organism>
<feature type="chain" id="PRO_5001782898" description="Nicotinate-nucleotide adenylyltransferase" evidence="1">
    <location>
        <begin position="20"/>
        <end position="174"/>
    </location>
</feature>
<dbReference type="Proteomes" id="UP000028521">
    <property type="component" value="Unassembled WGS sequence"/>
</dbReference>
<reference evidence="2 3" key="1">
    <citation type="journal article" date="2014" name="Genome Announc.">
        <title>Draft Genome Sequence of the Algicidal Bacterium Mangrovimonas yunxiaonensis Strain LY01.</title>
        <authorList>
            <person name="Li Y."/>
            <person name="Zhu H."/>
            <person name="Li C."/>
            <person name="Zhang H."/>
            <person name="Chen Z."/>
            <person name="Zheng W."/>
            <person name="Xu H."/>
            <person name="Zheng T."/>
        </authorList>
    </citation>
    <scope>NUCLEOTIDE SEQUENCE [LARGE SCALE GENOMIC DNA]</scope>
    <source>
        <strain evidence="2 3">LY01</strain>
    </source>
</reference>
<evidence type="ECO:0000313" key="3">
    <source>
        <dbReference type="Proteomes" id="UP000028521"/>
    </source>
</evidence>
<comment type="caution">
    <text evidence="2">The sequence shown here is derived from an EMBL/GenBank/DDBJ whole genome shotgun (WGS) entry which is preliminary data.</text>
</comment>
<name>A0A084TMR8_9FLAO</name>
<accession>A0A084TMR8</accession>
<dbReference type="eggNOG" id="ENOG503376U">
    <property type="taxonomic scope" value="Bacteria"/>
</dbReference>
<dbReference type="SUPFAM" id="SSF160574">
    <property type="entry name" value="BT0923-like"/>
    <property type="match status" value="1"/>
</dbReference>
<dbReference type="AlphaFoldDB" id="A0A084TMR8"/>
<dbReference type="RefSeq" id="WP_036119328.1">
    <property type="nucleotide sequence ID" value="NZ_BMET01000005.1"/>
</dbReference>
<dbReference type="EMBL" id="JPFK01000003">
    <property type="protein sequence ID" value="KFB02004.1"/>
    <property type="molecule type" value="Genomic_DNA"/>
</dbReference>
<keyword evidence="1" id="KW-0732">Signal</keyword>
<keyword evidence="3" id="KW-1185">Reference proteome</keyword>
<evidence type="ECO:0000256" key="1">
    <source>
        <dbReference type="SAM" id="SignalP"/>
    </source>
</evidence>